<comment type="subcellular location">
    <subcellularLocation>
        <location evidence="1">Cell envelope</location>
    </subcellularLocation>
</comment>
<evidence type="ECO:0000313" key="6">
    <source>
        <dbReference type="Proteomes" id="UP001211006"/>
    </source>
</evidence>
<dbReference type="InterPro" id="IPR006626">
    <property type="entry name" value="PbH1"/>
</dbReference>
<dbReference type="InterPro" id="IPR051465">
    <property type="entry name" value="Cell_Envelope_Struct_Comp"/>
</dbReference>
<evidence type="ECO:0000256" key="1">
    <source>
        <dbReference type="ARBA" id="ARBA00004196"/>
    </source>
</evidence>
<dbReference type="InterPro" id="IPR042229">
    <property type="entry name" value="Listeria/Bacterioides_rpt_sf"/>
</dbReference>
<feature type="region of interest" description="Disordered" evidence="3">
    <location>
        <begin position="251"/>
        <end position="276"/>
    </location>
</feature>
<feature type="compositionally biased region" description="Gly residues" evidence="3">
    <location>
        <begin position="1130"/>
        <end position="1148"/>
    </location>
</feature>
<sequence>MSAGTVSLTNITVQMPEQKGTNGRVLYIGEGGAVELLDGAVLANGYLGYGGGGVLVDGGSLTMTEGAEIQDCYIVNNTTGYGGGVCVADGGTFVMDGGLITGNTIHTTLGYENYGGGVAILAGATMTMTGGTITGNEVDTAGGGVYLAEGGTLELGGPAAINGNTVSSADNNLYLPTTGATWAQIEAATGEIGVTHGEADYNVIVGTPSGYTITRADEDAYTYDGDYYDIRLKDGNLVLYWHTVGVDIEGDGINSSYPDDETPKGEDFDTTLTPEEGYELPDNIEVDIGGKPTDDFTYDKETGEVHIPGESVTDDITIIVDPNARHTIRVDATNVISDTTEVVVIQSSVTEIHFTAASRYALPESVEVTGDCTHSYDPETGILTISEVASDVTVAAHGAEVPHTIYLDANGGTVDPESIIINESQETIGALPTPVRDGYTFTGWFTASGDRVTATTPNHMTDDLHLQAHWSANTNIDYDIVHWLELVDSGSNPGYTPDSTPTQSMEYQGITKTYYQYTSMTYHDGIADGSKDISSLLLEDMEHLEPGGFTPSGANIYDVTMAPDGSSSFPFYYDRNTYVVTYDPNGGTISEDDAHADMTYGSLYGVLPDATRPGYTLEGWYTDPTGGTQIQATDEYLLTTDQTLYAHWRSNGGTAYTVYHMTQKLKDNLVSYDKTPENYGVHETQKLTGTTDATVDVYALAIPGFIPSPENTYTVTIKGDGSSSVMLYYDRIKTVVSYDAAGGELAAPSFKSVLYYGGTFSSLAAAPYRVGYTFDGWYAGPEETAQKVEIGTALSDINPENLEAITLYAHWTPRTYTLPLEPHGGELSNNEPVTVTYGQPVGELPTAELTGYIFDGWYTEDGKLGAPEGEKITADTVVSTDTIIRVGDDKSETAITLYAWYQPVSVKLTFDPTPGTLEQPTSWDVVYDAPYDSIGDFPIPARTGYNFLGWYFDLEDTESKLQGTDLCKLVEDTTVYAAWEAKTVRINLDVAGGNPLTPAYVVGTYDQPIGDLPVPTRPGHTFDGWYNADGQQVTKDTLIQFTEEQTWTAHWTANTYRLTFDPNGGTLPEGADTSKTITYGQPYGDMPTPTRSGYAFDGWYTAAAGGDAVKERDTVQVLADTTLYAHWHTTGGGSGGGSGGGGGGGGGSSSKPDPKPEPEPITGEHIAYIKGYTDGLVRPMNDITRSEAAAIFYRLLPEEDRADYKDSVVIFPDVPKDAWYADAVATLTSLGIITGLPDGTFRPEGKITRAEFAAIAARFDSSNVEPADIFDDVSGHWAEPYITKAAALGWVQGDGSGAYRPDDPMTRAETVTLVNNVFERNTEPDGMLPDMITFPDCEEGKWYYNDIQEAANGHAYELEDDSDTTEEWTELMN</sequence>
<dbReference type="EMBL" id="JAQLWO010000033">
    <property type="protein sequence ID" value="MDB7908432.1"/>
    <property type="molecule type" value="Genomic_DNA"/>
</dbReference>
<dbReference type="InterPro" id="IPR039448">
    <property type="entry name" value="Beta_helix"/>
</dbReference>
<dbReference type="InterPro" id="IPR011050">
    <property type="entry name" value="Pectin_lyase_fold/virulence"/>
</dbReference>
<comment type="caution">
    <text evidence="5">The sequence shown here is derived from an EMBL/GenBank/DDBJ whole genome shotgun (WGS) entry which is preliminary data.</text>
</comment>
<feature type="domain" description="SLH" evidence="4">
    <location>
        <begin position="1207"/>
        <end position="1270"/>
    </location>
</feature>
<reference evidence="5" key="1">
    <citation type="submission" date="2023-01" db="EMBL/GenBank/DDBJ databases">
        <title>Human gut microbiome strain richness.</title>
        <authorList>
            <person name="Chen-Liaw A."/>
        </authorList>
    </citation>
    <scope>NUCLEOTIDE SEQUENCE</scope>
    <source>
        <strain evidence="5">2225st1_A6_2225SCRN_200828</strain>
    </source>
</reference>
<evidence type="ECO:0000256" key="2">
    <source>
        <dbReference type="ARBA" id="ARBA00022737"/>
    </source>
</evidence>
<feature type="region of interest" description="Disordered" evidence="3">
    <location>
        <begin position="1129"/>
        <end position="1162"/>
    </location>
</feature>
<gene>
    <name evidence="5" type="ORF">PND83_20820</name>
</gene>
<dbReference type="InterPro" id="IPR001119">
    <property type="entry name" value="SLH_dom"/>
</dbReference>
<dbReference type="NCBIfam" id="TIGR02543">
    <property type="entry name" value="List_Bact_rpt"/>
    <property type="match status" value="5"/>
</dbReference>
<proteinExistence type="predicted"/>
<dbReference type="Pfam" id="PF09479">
    <property type="entry name" value="Flg_new"/>
    <property type="match status" value="7"/>
</dbReference>
<organism evidence="5 6">
    <name type="scientific">Flavonifractor plautii</name>
    <name type="common">Fusobacterium plautii</name>
    <dbReference type="NCBI Taxonomy" id="292800"/>
    <lineage>
        <taxon>Bacteria</taxon>
        <taxon>Bacillati</taxon>
        <taxon>Bacillota</taxon>
        <taxon>Clostridia</taxon>
        <taxon>Eubacteriales</taxon>
        <taxon>Oscillospiraceae</taxon>
        <taxon>Flavonifractor</taxon>
    </lineage>
</organism>
<dbReference type="RefSeq" id="WP_271908660.1">
    <property type="nucleotide sequence ID" value="NZ_JAQLWN010000029.1"/>
</dbReference>
<accession>A0AAW6C7E5</accession>
<dbReference type="Proteomes" id="UP001211006">
    <property type="component" value="Unassembled WGS sequence"/>
</dbReference>
<dbReference type="Gene3D" id="2.60.40.4270">
    <property type="entry name" value="Listeria-Bacteroides repeat domain"/>
    <property type="match status" value="7"/>
</dbReference>
<dbReference type="SMART" id="SM00710">
    <property type="entry name" value="PbH1"/>
    <property type="match status" value="5"/>
</dbReference>
<keyword evidence="2" id="KW-0677">Repeat</keyword>
<dbReference type="GO" id="GO:0030313">
    <property type="term" value="C:cell envelope"/>
    <property type="evidence" value="ECO:0007669"/>
    <property type="project" value="UniProtKB-SubCell"/>
</dbReference>
<dbReference type="PANTHER" id="PTHR43308">
    <property type="entry name" value="OUTER MEMBRANE PROTEIN ALPHA-RELATED"/>
    <property type="match status" value="1"/>
</dbReference>
<dbReference type="PROSITE" id="PS51272">
    <property type="entry name" value="SLH"/>
    <property type="match status" value="2"/>
</dbReference>
<dbReference type="PANTHER" id="PTHR43308:SF5">
    <property type="entry name" value="S-LAYER PROTEIN _ PEPTIDOGLYCAN ENDO-BETA-N-ACETYLGLUCOSAMINIDASE"/>
    <property type="match status" value="1"/>
</dbReference>
<dbReference type="InterPro" id="IPR013378">
    <property type="entry name" value="InlB-like_B-rpt"/>
</dbReference>
<evidence type="ECO:0000256" key="3">
    <source>
        <dbReference type="SAM" id="MobiDB-lite"/>
    </source>
</evidence>
<dbReference type="SUPFAM" id="SSF51126">
    <property type="entry name" value="Pectin lyase-like"/>
    <property type="match status" value="1"/>
</dbReference>
<feature type="domain" description="SLH" evidence="4">
    <location>
        <begin position="1271"/>
        <end position="1328"/>
    </location>
</feature>
<evidence type="ECO:0000313" key="5">
    <source>
        <dbReference type="EMBL" id="MDB7908432.1"/>
    </source>
</evidence>
<evidence type="ECO:0000259" key="4">
    <source>
        <dbReference type="PROSITE" id="PS51272"/>
    </source>
</evidence>
<dbReference type="Pfam" id="PF00395">
    <property type="entry name" value="SLH"/>
    <property type="match status" value="2"/>
</dbReference>
<feature type="region of interest" description="Disordered" evidence="3">
    <location>
        <begin position="1063"/>
        <end position="1087"/>
    </location>
</feature>
<dbReference type="Pfam" id="PF13229">
    <property type="entry name" value="Beta_helix"/>
    <property type="match status" value="1"/>
</dbReference>
<protein>
    <submittedName>
        <fullName evidence="5">InlB B-repeat-containing protein</fullName>
    </submittedName>
</protein>
<name>A0AAW6C7E5_FLAPL</name>